<dbReference type="Pfam" id="PF17921">
    <property type="entry name" value="Integrase_H2C2"/>
    <property type="match status" value="1"/>
</dbReference>
<dbReference type="PANTHER" id="PTHR37984:SF5">
    <property type="entry name" value="PROTEIN NYNRIN-LIKE"/>
    <property type="match status" value="1"/>
</dbReference>
<keyword evidence="4" id="KW-0540">Nuclease</keyword>
<evidence type="ECO:0000259" key="8">
    <source>
        <dbReference type="Pfam" id="PF17917"/>
    </source>
</evidence>
<keyword evidence="11" id="KW-1185">Reference proteome</keyword>
<dbReference type="Pfam" id="PF17917">
    <property type="entry name" value="RT_RNaseH"/>
    <property type="match status" value="1"/>
</dbReference>
<evidence type="ECO:0000256" key="1">
    <source>
        <dbReference type="ARBA" id="ARBA00012493"/>
    </source>
</evidence>
<dbReference type="InterPro" id="IPR041588">
    <property type="entry name" value="Integrase_H2C2"/>
</dbReference>
<organism evidence="10 11">
    <name type="scientific">Cordylochernes scorpioides</name>
    <dbReference type="NCBI Taxonomy" id="51811"/>
    <lineage>
        <taxon>Eukaryota</taxon>
        <taxon>Metazoa</taxon>
        <taxon>Ecdysozoa</taxon>
        <taxon>Arthropoda</taxon>
        <taxon>Chelicerata</taxon>
        <taxon>Arachnida</taxon>
        <taxon>Pseudoscorpiones</taxon>
        <taxon>Cheliferoidea</taxon>
        <taxon>Chernetidae</taxon>
        <taxon>Cordylochernes</taxon>
    </lineage>
</organism>
<dbReference type="EMBL" id="CP092877">
    <property type="protein sequence ID" value="UYV77399.1"/>
    <property type="molecule type" value="Genomic_DNA"/>
</dbReference>
<evidence type="ECO:0000313" key="10">
    <source>
        <dbReference type="EMBL" id="UYV77399.1"/>
    </source>
</evidence>
<dbReference type="PANTHER" id="PTHR37984">
    <property type="entry name" value="PROTEIN CBG26694"/>
    <property type="match status" value="1"/>
</dbReference>
<evidence type="ECO:0000313" key="11">
    <source>
        <dbReference type="Proteomes" id="UP001235939"/>
    </source>
</evidence>
<keyword evidence="7" id="KW-0695">RNA-directed DNA polymerase</keyword>
<sequence length="353" mass="40780">MKRRMQLKLSMLVQIQKGKEYSTTERECLAIIWAINKFRPYVFVQPFTIVTDHHSLCWLTNPKDPCGRLARWALRLQEFDVTVVYKSGKKHQDADCLPRSPLYYSEDIEEDIPSIMTLQNISEEQMNDQALRKIADQLQSTPNNSFVKIDKTLYYPWLLVVARHLRQELLKKLHNSPTAGHLGFTKTYDRIRKKYYLPGMYRTNAEATCRRRAPVGCRRARDYPVRAHGFRLGLFHVTARHARAQGSHVLDGSQRARAAGRRGHVDWPTPDLATQISPKSSTVLYCSFDGGVGRVKITIHKTSKFLKSHIFFLANNAFHATTTLRKDDTQNREAFHPKSCMWLTSRRLPTPAL</sequence>
<feature type="domain" description="Reverse transcriptase RNase H-like" evidence="8">
    <location>
        <begin position="19"/>
        <end position="79"/>
    </location>
</feature>
<dbReference type="Proteomes" id="UP001235939">
    <property type="component" value="Chromosome 15"/>
</dbReference>
<gene>
    <name evidence="10" type="ORF">LAZ67_15000871</name>
</gene>
<keyword evidence="5" id="KW-0255">Endonuclease</keyword>
<dbReference type="Gene3D" id="1.10.340.70">
    <property type="match status" value="1"/>
</dbReference>
<keyword evidence="3" id="KW-0548">Nucleotidyltransferase</keyword>
<evidence type="ECO:0000256" key="4">
    <source>
        <dbReference type="ARBA" id="ARBA00022722"/>
    </source>
</evidence>
<dbReference type="SUPFAM" id="SSF56672">
    <property type="entry name" value="DNA/RNA polymerases"/>
    <property type="match status" value="1"/>
</dbReference>
<dbReference type="EC" id="2.7.7.49" evidence="1"/>
<evidence type="ECO:0000256" key="7">
    <source>
        <dbReference type="ARBA" id="ARBA00022918"/>
    </source>
</evidence>
<accession>A0ABY6L8D1</accession>
<feature type="domain" description="Integrase zinc-binding" evidence="9">
    <location>
        <begin position="163"/>
        <end position="203"/>
    </location>
</feature>
<keyword evidence="6" id="KW-0378">Hydrolase</keyword>
<name>A0ABY6L8D1_9ARAC</name>
<proteinExistence type="predicted"/>
<evidence type="ECO:0000256" key="5">
    <source>
        <dbReference type="ARBA" id="ARBA00022759"/>
    </source>
</evidence>
<reference evidence="10 11" key="1">
    <citation type="submission" date="2022-01" db="EMBL/GenBank/DDBJ databases">
        <title>A chromosomal length assembly of Cordylochernes scorpioides.</title>
        <authorList>
            <person name="Zeh D."/>
            <person name="Zeh J."/>
        </authorList>
    </citation>
    <scope>NUCLEOTIDE SEQUENCE [LARGE SCALE GENOMIC DNA]</scope>
    <source>
        <strain evidence="10">IN4F17</strain>
        <tissue evidence="10">Whole Body</tissue>
    </source>
</reference>
<evidence type="ECO:0000256" key="2">
    <source>
        <dbReference type="ARBA" id="ARBA00022679"/>
    </source>
</evidence>
<dbReference type="CDD" id="cd09274">
    <property type="entry name" value="RNase_HI_RT_Ty3"/>
    <property type="match status" value="1"/>
</dbReference>
<protein>
    <recommendedName>
        <fullName evidence="1">RNA-directed DNA polymerase</fullName>
        <ecNumber evidence="1">2.7.7.49</ecNumber>
    </recommendedName>
</protein>
<keyword evidence="2" id="KW-0808">Transferase</keyword>
<evidence type="ECO:0000259" key="9">
    <source>
        <dbReference type="Pfam" id="PF17921"/>
    </source>
</evidence>
<evidence type="ECO:0000256" key="6">
    <source>
        <dbReference type="ARBA" id="ARBA00022801"/>
    </source>
</evidence>
<dbReference type="InterPro" id="IPR050951">
    <property type="entry name" value="Retrovirus_Pol_polyprotein"/>
</dbReference>
<dbReference type="InterPro" id="IPR043502">
    <property type="entry name" value="DNA/RNA_pol_sf"/>
</dbReference>
<dbReference type="InterPro" id="IPR041373">
    <property type="entry name" value="RT_RNaseH"/>
</dbReference>
<evidence type="ECO:0000256" key="3">
    <source>
        <dbReference type="ARBA" id="ARBA00022695"/>
    </source>
</evidence>